<feature type="signal peptide" evidence="3">
    <location>
        <begin position="1"/>
        <end position="25"/>
    </location>
</feature>
<dbReference type="Proteomes" id="UP000029585">
    <property type="component" value="Unassembled WGS sequence"/>
</dbReference>
<dbReference type="PANTHER" id="PTHR30036:SF7">
    <property type="entry name" value="ABC TRANSPORTER PERIPLASMIC-BINDING PROTEIN YPHF"/>
    <property type="match status" value="1"/>
</dbReference>
<dbReference type="EMBL" id="ADLO01000077">
    <property type="protein sequence ID" value="KGF54865.1"/>
    <property type="molecule type" value="Genomic_DNA"/>
</dbReference>
<dbReference type="AlphaFoldDB" id="A0A096B753"/>
<dbReference type="PANTHER" id="PTHR30036">
    <property type="entry name" value="D-XYLOSE-BINDING PERIPLASMIC PROTEIN"/>
    <property type="match status" value="1"/>
</dbReference>
<dbReference type="eggNOG" id="COG1879">
    <property type="taxonomic scope" value="Bacteria"/>
</dbReference>
<dbReference type="InterPro" id="IPR025997">
    <property type="entry name" value="SBP_2_dom"/>
</dbReference>
<dbReference type="GO" id="GO:0030246">
    <property type="term" value="F:carbohydrate binding"/>
    <property type="evidence" value="ECO:0007669"/>
    <property type="project" value="TreeGrafter"/>
</dbReference>
<dbReference type="Gene3D" id="3.40.50.2300">
    <property type="match status" value="2"/>
</dbReference>
<keyword evidence="6" id="KW-1185">Reference proteome</keyword>
<organism evidence="5 6">
    <name type="scientific">Flavonifractor plautii 1_3_50AFAA</name>
    <dbReference type="NCBI Taxonomy" id="742738"/>
    <lineage>
        <taxon>Bacteria</taxon>
        <taxon>Bacillati</taxon>
        <taxon>Bacillota</taxon>
        <taxon>Clostridia</taxon>
        <taxon>Eubacteriales</taxon>
        <taxon>Oscillospiraceae</taxon>
        <taxon>Flavonifractor</taxon>
    </lineage>
</organism>
<dbReference type="PATRIC" id="fig|742738.3.peg.2518"/>
<evidence type="ECO:0000259" key="4">
    <source>
        <dbReference type="Pfam" id="PF13407"/>
    </source>
</evidence>
<accession>A0A096B753</accession>
<gene>
    <name evidence="5" type="ORF">HMPREF9460_02449</name>
</gene>
<feature type="domain" description="Periplasmic binding protein" evidence="4">
    <location>
        <begin position="58"/>
        <end position="302"/>
    </location>
</feature>
<dbReference type="PROSITE" id="PS51257">
    <property type="entry name" value="PROKAR_LIPOPROTEIN"/>
    <property type="match status" value="1"/>
</dbReference>
<comment type="caution">
    <text evidence="5">The sequence shown here is derived from an EMBL/GenBank/DDBJ whole genome shotgun (WGS) entry which is preliminary data.</text>
</comment>
<dbReference type="Pfam" id="PF13407">
    <property type="entry name" value="Peripla_BP_4"/>
    <property type="match status" value="1"/>
</dbReference>
<evidence type="ECO:0000313" key="6">
    <source>
        <dbReference type="Proteomes" id="UP000029585"/>
    </source>
</evidence>
<name>A0A096B753_FLAPL</name>
<evidence type="ECO:0000256" key="1">
    <source>
        <dbReference type="ARBA" id="ARBA00004196"/>
    </source>
</evidence>
<protein>
    <recommendedName>
        <fullName evidence="4">Periplasmic binding protein domain-containing protein</fullName>
    </recommendedName>
</protein>
<evidence type="ECO:0000256" key="2">
    <source>
        <dbReference type="ARBA" id="ARBA00007639"/>
    </source>
</evidence>
<comment type="similarity">
    <text evidence="2">Belongs to the bacterial solute-binding protein 2 family.</text>
</comment>
<feature type="chain" id="PRO_5001925497" description="Periplasmic binding protein domain-containing protein" evidence="3">
    <location>
        <begin position="26"/>
        <end position="330"/>
    </location>
</feature>
<dbReference type="InterPro" id="IPR028082">
    <property type="entry name" value="Peripla_BP_I"/>
</dbReference>
<evidence type="ECO:0000256" key="3">
    <source>
        <dbReference type="SAM" id="SignalP"/>
    </source>
</evidence>
<dbReference type="CDD" id="cd19969">
    <property type="entry name" value="PBP1_ABC_sugar_binding-like"/>
    <property type="match status" value="1"/>
</dbReference>
<reference evidence="5 6" key="1">
    <citation type="submission" date="2011-08" db="EMBL/GenBank/DDBJ databases">
        <title>The Genome Sequence of Clostridium orbiscindens 1_3_50AFAA.</title>
        <authorList>
            <consortium name="The Broad Institute Genome Sequencing Platform"/>
            <person name="Earl A."/>
            <person name="Ward D."/>
            <person name="Feldgarden M."/>
            <person name="Gevers D."/>
            <person name="Daigneault M."/>
            <person name="Strauss J."/>
            <person name="Allen-Vercoe E."/>
            <person name="Young S.K."/>
            <person name="Zeng Q."/>
            <person name="Gargeya S."/>
            <person name="Fitzgerald M."/>
            <person name="Haas B."/>
            <person name="Abouelleil A."/>
            <person name="Alvarado L."/>
            <person name="Arachchi H.M."/>
            <person name="Berlin A."/>
            <person name="Brown A."/>
            <person name="Chapman S.B."/>
            <person name="Chen Z."/>
            <person name="Dunbar C."/>
            <person name="Freedman E."/>
            <person name="Gearin G."/>
            <person name="Gellesch M."/>
            <person name="Goldberg J."/>
            <person name="Griggs A."/>
            <person name="Gujja S."/>
            <person name="Heiman D."/>
            <person name="Howarth C."/>
            <person name="Larson L."/>
            <person name="Lui A."/>
            <person name="MacDonald P.J.P."/>
            <person name="Montmayeur A."/>
            <person name="Murphy C."/>
            <person name="Neiman D."/>
            <person name="Pearson M."/>
            <person name="Priest M."/>
            <person name="Roberts A."/>
            <person name="Saif S."/>
            <person name="Shea T."/>
            <person name="Shenoy N."/>
            <person name="Sisk P."/>
            <person name="Stolte C."/>
            <person name="Sykes S."/>
            <person name="Wortman J."/>
            <person name="Nusbaum C."/>
            <person name="Birren B."/>
        </authorList>
    </citation>
    <scope>NUCLEOTIDE SEQUENCE [LARGE SCALE GENOMIC DNA]</scope>
    <source>
        <strain evidence="5 6">1_3_50AFAA</strain>
    </source>
</reference>
<proteinExistence type="inferred from homology"/>
<dbReference type="SUPFAM" id="SSF53822">
    <property type="entry name" value="Periplasmic binding protein-like I"/>
    <property type="match status" value="1"/>
</dbReference>
<dbReference type="RefSeq" id="WP_044941451.1">
    <property type="nucleotide sequence ID" value="NZ_KN174163.1"/>
</dbReference>
<keyword evidence="3" id="KW-0732">Signal</keyword>
<sequence length="330" mass="34297">MKKALALILALALSLSLFGCSPAEAPEDSPNAGGDGTQAAAGAFVGNESDEYYMVSFLSGIDYWKHCFEGMEDAGNALGVTTKYTGQTDSDVAGQVAVLEQVIAQSPKGIAVTCVNSTALADTINSAKEQGISVVCFDSDSPTSDRSSYLSTGNSEAGRIAAEYLVPLCGGEGKIAVLYTVGAENSESRVQGFEAWCAENAPGIEIVKVNDAGDTTAATDNMSAALQANDDLVGLFCVDGIAGTAGPTAVAESGKDLRVLAFDVDTTVLDKVKNGEIDATVAQGMYNMGFWSMMFLYTEANGLSAKALPQNVDTGVTIVTKENVDEYYPK</sequence>
<evidence type="ECO:0000313" key="5">
    <source>
        <dbReference type="EMBL" id="KGF54865.1"/>
    </source>
</evidence>
<comment type="subcellular location">
    <subcellularLocation>
        <location evidence="1">Cell envelope</location>
    </subcellularLocation>
</comment>
<dbReference type="GO" id="GO:0030288">
    <property type="term" value="C:outer membrane-bounded periplasmic space"/>
    <property type="evidence" value="ECO:0007669"/>
    <property type="project" value="TreeGrafter"/>
</dbReference>
<dbReference type="InterPro" id="IPR050555">
    <property type="entry name" value="Bact_Solute-Bind_Prot2"/>
</dbReference>
<dbReference type="HOGENOM" id="CLU_037628_3_3_9"/>